<feature type="compositionally biased region" description="Low complexity" evidence="1">
    <location>
        <begin position="142"/>
        <end position="161"/>
    </location>
</feature>
<feature type="compositionally biased region" description="Pro residues" evidence="1">
    <location>
        <begin position="115"/>
        <end position="141"/>
    </location>
</feature>
<feature type="region of interest" description="Disordered" evidence="1">
    <location>
        <begin position="115"/>
        <end position="299"/>
    </location>
</feature>
<feature type="compositionally biased region" description="Basic and acidic residues" evidence="1">
    <location>
        <begin position="281"/>
        <end position="293"/>
    </location>
</feature>
<dbReference type="AlphaFoldDB" id="A0A9W8MWW2"/>
<dbReference type="Proteomes" id="UP001148786">
    <property type="component" value="Unassembled WGS sequence"/>
</dbReference>
<comment type="caution">
    <text evidence="2">The sequence shown here is derived from an EMBL/GenBank/DDBJ whole genome shotgun (WGS) entry which is preliminary data.</text>
</comment>
<feature type="compositionally biased region" description="Pro residues" evidence="1">
    <location>
        <begin position="72"/>
        <end position="83"/>
    </location>
</feature>
<name>A0A9W8MWW2_9AGAR</name>
<dbReference type="EMBL" id="JANKHO010000248">
    <property type="protein sequence ID" value="KAJ3512574.1"/>
    <property type="molecule type" value="Genomic_DNA"/>
</dbReference>
<keyword evidence="3" id="KW-1185">Reference proteome</keyword>
<dbReference type="OrthoDB" id="10563212at2759"/>
<feature type="region of interest" description="Disordered" evidence="1">
    <location>
        <begin position="63"/>
        <end position="99"/>
    </location>
</feature>
<accession>A0A9W8MWW2</accession>
<reference evidence="2" key="1">
    <citation type="submission" date="2022-07" db="EMBL/GenBank/DDBJ databases">
        <title>Genome Sequence of Agrocybe chaxingu.</title>
        <authorList>
            <person name="Buettner E."/>
        </authorList>
    </citation>
    <scope>NUCLEOTIDE SEQUENCE</scope>
    <source>
        <strain evidence="2">MP-N11</strain>
    </source>
</reference>
<evidence type="ECO:0000256" key="1">
    <source>
        <dbReference type="SAM" id="MobiDB-lite"/>
    </source>
</evidence>
<protein>
    <submittedName>
        <fullName evidence="2">Uncharacterized protein</fullName>
    </submittedName>
</protein>
<evidence type="ECO:0000313" key="3">
    <source>
        <dbReference type="Proteomes" id="UP001148786"/>
    </source>
</evidence>
<gene>
    <name evidence="2" type="ORF">NLJ89_g3436</name>
</gene>
<sequence length="299" mass="32373">MSSSGSQHSVGITHFYNSRNVDIEDSTFCARDDGSPGNPGGRISFGNSSQGMVIKGSMIRLTAGSTPGGYSSPPPPIPPPGPYPGTYGPPYESPYGDPYPPYLPYTHYGTYPPPPPPPPLGFYPNGPPIDYPPAGPWPGYEPYPAQYEPPARPSTESSRTYSSRRGHSTIPTPSQTMRHERRRKSPQPARRVSQASPPPRPASMSWMTPIDTPAPKNTEPLIPMRPMSPLCPLESVDDDQPSDSMGNLELRAEASESSNTSRPEASPSTSTSTSWGLSVDGRQESKERSKERSWSISVD</sequence>
<feature type="compositionally biased region" description="Low complexity" evidence="1">
    <location>
        <begin position="260"/>
        <end position="274"/>
    </location>
</feature>
<feature type="compositionally biased region" description="Low complexity" evidence="1">
    <location>
        <begin position="84"/>
        <end position="96"/>
    </location>
</feature>
<organism evidence="2 3">
    <name type="scientific">Agrocybe chaxingu</name>
    <dbReference type="NCBI Taxonomy" id="84603"/>
    <lineage>
        <taxon>Eukaryota</taxon>
        <taxon>Fungi</taxon>
        <taxon>Dikarya</taxon>
        <taxon>Basidiomycota</taxon>
        <taxon>Agaricomycotina</taxon>
        <taxon>Agaricomycetes</taxon>
        <taxon>Agaricomycetidae</taxon>
        <taxon>Agaricales</taxon>
        <taxon>Agaricineae</taxon>
        <taxon>Strophariaceae</taxon>
        <taxon>Agrocybe</taxon>
    </lineage>
</organism>
<evidence type="ECO:0000313" key="2">
    <source>
        <dbReference type="EMBL" id="KAJ3512574.1"/>
    </source>
</evidence>
<proteinExistence type="predicted"/>